<comment type="caution">
    <text evidence="1">The sequence shown here is derived from an EMBL/GenBank/DDBJ whole genome shotgun (WGS) entry which is preliminary data.</text>
</comment>
<sequence>RELKHNIEFVKSLARKRNGKCLSENYIDTNQPLLWSCIESHKWNASLHSIQRDEFDIPYYDLGFAIEVQEEQYNKYIKFFHKGDPNIFAKQQERDQLKKKLCKEN</sequence>
<gene>
    <name evidence="1" type="ORF">RFULGI_LOCUS18163</name>
</gene>
<organism evidence="1 2">
    <name type="scientific">Racocetra fulgida</name>
    <dbReference type="NCBI Taxonomy" id="60492"/>
    <lineage>
        <taxon>Eukaryota</taxon>
        <taxon>Fungi</taxon>
        <taxon>Fungi incertae sedis</taxon>
        <taxon>Mucoromycota</taxon>
        <taxon>Glomeromycotina</taxon>
        <taxon>Glomeromycetes</taxon>
        <taxon>Diversisporales</taxon>
        <taxon>Gigasporaceae</taxon>
        <taxon>Racocetra</taxon>
    </lineage>
</organism>
<accession>A0A9N9K293</accession>
<reference evidence="1" key="1">
    <citation type="submission" date="2021-06" db="EMBL/GenBank/DDBJ databases">
        <authorList>
            <person name="Kallberg Y."/>
            <person name="Tangrot J."/>
            <person name="Rosling A."/>
        </authorList>
    </citation>
    <scope>NUCLEOTIDE SEQUENCE</scope>
    <source>
        <strain evidence="1">IN212</strain>
    </source>
</reference>
<protein>
    <submittedName>
        <fullName evidence="1">18608_t:CDS:1</fullName>
    </submittedName>
</protein>
<name>A0A9N9K293_9GLOM</name>
<dbReference type="AlphaFoldDB" id="A0A9N9K293"/>
<dbReference type="EMBL" id="CAJVPZ010077343">
    <property type="protein sequence ID" value="CAG8805321.1"/>
    <property type="molecule type" value="Genomic_DNA"/>
</dbReference>
<feature type="non-terminal residue" evidence="1">
    <location>
        <position position="105"/>
    </location>
</feature>
<evidence type="ECO:0000313" key="2">
    <source>
        <dbReference type="Proteomes" id="UP000789396"/>
    </source>
</evidence>
<dbReference type="Proteomes" id="UP000789396">
    <property type="component" value="Unassembled WGS sequence"/>
</dbReference>
<keyword evidence="2" id="KW-1185">Reference proteome</keyword>
<evidence type="ECO:0000313" key="1">
    <source>
        <dbReference type="EMBL" id="CAG8805321.1"/>
    </source>
</evidence>
<feature type="non-terminal residue" evidence="1">
    <location>
        <position position="1"/>
    </location>
</feature>
<proteinExistence type="predicted"/>